<organism evidence="2 3">
    <name type="scientific">Quercus lobata</name>
    <name type="common">Valley oak</name>
    <dbReference type="NCBI Taxonomy" id="97700"/>
    <lineage>
        <taxon>Eukaryota</taxon>
        <taxon>Viridiplantae</taxon>
        <taxon>Streptophyta</taxon>
        <taxon>Embryophyta</taxon>
        <taxon>Tracheophyta</taxon>
        <taxon>Spermatophyta</taxon>
        <taxon>Magnoliopsida</taxon>
        <taxon>eudicotyledons</taxon>
        <taxon>Gunneridae</taxon>
        <taxon>Pentapetalae</taxon>
        <taxon>rosids</taxon>
        <taxon>fabids</taxon>
        <taxon>Fagales</taxon>
        <taxon>Fagaceae</taxon>
        <taxon>Quercus</taxon>
    </lineage>
</organism>
<dbReference type="AlphaFoldDB" id="A0A7N2LGV4"/>
<evidence type="ECO:0000313" key="3">
    <source>
        <dbReference type="Proteomes" id="UP000594261"/>
    </source>
</evidence>
<evidence type="ECO:0000256" key="1">
    <source>
        <dbReference type="SAM" id="MobiDB-lite"/>
    </source>
</evidence>
<keyword evidence="3" id="KW-1185">Reference proteome</keyword>
<evidence type="ECO:0000313" key="2">
    <source>
        <dbReference type="EnsemblPlants" id="QL04p038623:mrna:CDS:1"/>
    </source>
</evidence>
<name>A0A7N2LGV4_QUELO</name>
<dbReference type="Proteomes" id="UP000594261">
    <property type="component" value="Chromosome 4"/>
</dbReference>
<reference evidence="2 3" key="1">
    <citation type="journal article" date="2016" name="G3 (Bethesda)">
        <title>First Draft Assembly and Annotation of the Genome of a California Endemic Oak Quercus lobata Nee (Fagaceae).</title>
        <authorList>
            <person name="Sork V.L."/>
            <person name="Fitz-Gibbon S.T."/>
            <person name="Puiu D."/>
            <person name="Crepeau M."/>
            <person name="Gugger P.F."/>
            <person name="Sherman R."/>
            <person name="Stevens K."/>
            <person name="Langley C.H."/>
            <person name="Pellegrini M."/>
            <person name="Salzberg S.L."/>
        </authorList>
    </citation>
    <scope>NUCLEOTIDE SEQUENCE [LARGE SCALE GENOMIC DNA]</scope>
    <source>
        <strain evidence="2 3">cv. SW786</strain>
    </source>
</reference>
<dbReference type="InParanoid" id="A0A7N2LGV4"/>
<reference evidence="2" key="2">
    <citation type="submission" date="2021-01" db="UniProtKB">
        <authorList>
            <consortium name="EnsemblPlants"/>
        </authorList>
    </citation>
    <scope>IDENTIFICATION</scope>
</reference>
<dbReference type="Gramene" id="QL04p038623:mrna">
    <property type="protein sequence ID" value="QL04p038623:mrna:CDS:1"/>
    <property type="gene ID" value="QL04p038623"/>
</dbReference>
<feature type="region of interest" description="Disordered" evidence="1">
    <location>
        <begin position="42"/>
        <end position="106"/>
    </location>
</feature>
<dbReference type="EnsemblPlants" id="QL04p038623:mrna">
    <property type="protein sequence ID" value="QL04p038623:mrna:CDS:1"/>
    <property type="gene ID" value="QL04p038623"/>
</dbReference>
<accession>A0A7N2LGV4</accession>
<proteinExistence type="predicted"/>
<feature type="compositionally biased region" description="Basic and acidic residues" evidence="1">
    <location>
        <begin position="50"/>
        <end position="72"/>
    </location>
</feature>
<dbReference type="EMBL" id="LRBV02000004">
    <property type="status" value="NOT_ANNOTATED_CDS"/>
    <property type="molecule type" value="Genomic_DNA"/>
</dbReference>
<protein>
    <submittedName>
        <fullName evidence="2">Uncharacterized protein</fullName>
    </submittedName>
</protein>
<sequence>MFCHFCGLLGHDLRHCASHFSVTGSGGEVEFQYGDWLKATGGHYRSPPKRNTERSHEPNLEKDYGGDDDKSTKSLVQTEKAAATGSKVGKPREKERCENGNSEILGDGALQNPIIISVEKPNKESSGGNGIDESNVKTNLNSEAILEVQHVDQKDASMQNGPNNQKAKPTWVRLRHMDCEPRK</sequence>